<evidence type="ECO:0000256" key="4">
    <source>
        <dbReference type="ARBA" id="ARBA00022692"/>
    </source>
</evidence>
<evidence type="ECO:0000256" key="9">
    <source>
        <dbReference type="ARBA" id="ARBA00032607"/>
    </source>
</evidence>
<keyword evidence="6" id="KW-0256">Endoplasmic reticulum</keyword>
<feature type="transmembrane region" description="Helical" evidence="14">
    <location>
        <begin position="206"/>
        <end position="224"/>
    </location>
</feature>
<keyword evidence="3" id="KW-0645">Protease</keyword>
<comment type="similarity">
    <text evidence="2">Belongs to the peptidase U48 family.</text>
</comment>
<keyword evidence="17" id="KW-1185">Reference proteome</keyword>
<reference evidence="16" key="2">
    <citation type="submission" date="2020-05" db="UniProtKB">
        <authorList>
            <consortium name="EnsemblMetazoa"/>
        </authorList>
    </citation>
    <scope>IDENTIFICATION</scope>
    <source>
        <strain evidence="16">A-37</strain>
    </source>
</reference>
<evidence type="ECO:0000259" key="15">
    <source>
        <dbReference type="Pfam" id="PF02517"/>
    </source>
</evidence>
<dbReference type="InterPro" id="IPR024738">
    <property type="entry name" value="Hfi1/Tada1"/>
</dbReference>
<keyword evidence="4 14" id="KW-0812">Transmembrane</keyword>
<name>A0A182MDD1_9DIPT</name>
<feature type="region of interest" description="Disordered" evidence="13">
    <location>
        <begin position="425"/>
        <end position="456"/>
    </location>
</feature>
<dbReference type="VEuPathDB" id="VectorBase:ACUA015540"/>
<evidence type="ECO:0000313" key="16">
    <source>
        <dbReference type="EnsemblMetazoa" id="ACUA015540-PA"/>
    </source>
</evidence>
<dbReference type="CDD" id="cd22934">
    <property type="entry name" value="HFD_TADA1"/>
    <property type="match status" value="1"/>
</dbReference>
<evidence type="ECO:0000256" key="14">
    <source>
        <dbReference type="SAM" id="Phobius"/>
    </source>
</evidence>
<dbReference type="Pfam" id="PF02517">
    <property type="entry name" value="Rce1-like"/>
    <property type="match status" value="1"/>
</dbReference>
<protein>
    <recommendedName>
        <fullName evidence="12">CAAX prenyl protease 2</fullName>
        <ecNumber evidence="11">3.4.26.1</ecNumber>
    </recommendedName>
    <alternativeName>
        <fullName evidence="9">Farnesylated proteins-converting enzyme 2</fullName>
    </alternativeName>
</protein>
<evidence type="ECO:0000256" key="7">
    <source>
        <dbReference type="ARBA" id="ARBA00022989"/>
    </source>
</evidence>
<evidence type="ECO:0000256" key="11">
    <source>
        <dbReference type="ARBA" id="ARBA00049729"/>
    </source>
</evidence>
<dbReference type="AlphaFoldDB" id="A0A182MDD1"/>
<dbReference type="Pfam" id="PF12767">
    <property type="entry name" value="SAGA-Tad1"/>
    <property type="match status" value="1"/>
</dbReference>
<evidence type="ECO:0000256" key="10">
    <source>
        <dbReference type="ARBA" id="ARBA00047280"/>
    </source>
</evidence>
<dbReference type="InterPro" id="IPR039731">
    <property type="entry name" value="Rce1"/>
</dbReference>
<dbReference type="PANTHER" id="PTHR13046:SF0">
    <property type="entry name" value="CAAX PRENYL PROTEASE 2"/>
    <property type="match status" value="1"/>
</dbReference>
<feature type="transmembrane region" description="Helical" evidence="14">
    <location>
        <begin position="91"/>
        <end position="109"/>
    </location>
</feature>
<dbReference type="STRING" id="139723.A0A182MDD1"/>
<dbReference type="GO" id="GO:0004222">
    <property type="term" value="F:metalloendopeptidase activity"/>
    <property type="evidence" value="ECO:0007669"/>
    <property type="project" value="InterPro"/>
</dbReference>
<feature type="transmembrane region" description="Helical" evidence="14">
    <location>
        <begin position="295"/>
        <end position="315"/>
    </location>
</feature>
<dbReference type="InterPro" id="IPR003675">
    <property type="entry name" value="Rce1/LyrA-like_dom"/>
</dbReference>
<evidence type="ECO:0000256" key="8">
    <source>
        <dbReference type="ARBA" id="ARBA00023136"/>
    </source>
</evidence>
<reference evidence="17" key="1">
    <citation type="submission" date="2013-09" db="EMBL/GenBank/DDBJ databases">
        <title>The Genome Sequence of Anopheles culicifacies species A.</title>
        <authorList>
            <consortium name="The Broad Institute Genomics Platform"/>
            <person name="Neafsey D.E."/>
            <person name="Besansky N."/>
            <person name="Howell P."/>
            <person name="Walton C."/>
            <person name="Young S.K."/>
            <person name="Zeng Q."/>
            <person name="Gargeya S."/>
            <person name="Fitzgerald M."/>
            <person name="Haas B."/>
            <person name="Abouelleil A."/>
            <person name="Allen A.W."/>
            <person name="Alvarado L."/>
            <person name="Arachchi H.M."/>
            <person name="Berlin A.M."/>
            <person name="Chapman S.B."/>
            <person name="Gainer-Dewar J."/>
            <person name="Goldberg J."/>
            <person name="Griggs A."/>
            <person name="Gujja S."/>
            <person name="Hansen M."/>
            <person name="Howarth C."/>
            <person name="Imamovic A."/>
            <person name="Ireland A."/>
            <person name="Larimer J."/>
            <person name="McCowan C."/>
            <person name="Murphy C."/>
            <person name="Pearson M."/>
            <person name="Poon T.W."/>
            <person name="Priest M."/>
            <person name="Roberts A."/>
            <person name="Saif S."/>
            <person name="Shea T."/>
            <person name="Sisk P."/>
            <person name="Sykes S."/>
            <person name="Wortman J."/>
            <person name="Nusbaum C."/>
            <person name="Birren B."/>
        </authorList>
    </citation>
    <scope>NUCLEOTIDE SEQUENCE [LARGE SCALE GENOMIC DNA]</scope>
    <source>
        <strain evidence="17">A-37</strain>
    </source>
</reference>
<dbReference type="PANTHER" id="PTHR13046">
    <property type="entry name" value="PROTEASE U48 CAAX PRENYL PROTEASE RCE1"/>
    <property type="match status" value="1"/>
</dbReference>
<keyword evidence="8 14" id="KW-0472">Membrane</keyword>
<keyword evidence="7 14" id="KW-1133">Transmembrane helix</keyword>
<keyword evidence="5" id="KW-0378">Hydrolase</keyword>
<feature type="domain" description="CAAX prenyl protease 2/Lysostaphin resistance protein A-like" evidence="15">
    <location>
        <begin position="174"/>
        <end position="278"/>
    </location>
</feature>
<dbReference type="Proteomes" id="UP000075883">
    <property type="component" value="Unassembled WGS sequence"/>
</dbReference>
<comment type="catalytic activity">
    <reaction evidence="10">
        <text>Hydrolyzes the peptide bond -P2-(S-farnesyl or geranylgeranyl)C-P1'-P2'-P3'-COOH where P1' and P2' are amino acids with aliphatic sidechains and P3' is any C-terminal residue.</text>
        <dbReference type="EC" id="3.4.26.1"/>
    </reaction>
</comment>
<proteinExistence type="inferred from homology"/>
<evidence type="ECO:0000256" key="3">
    <source>
        <dbReference type="ARBA" id="ARBA00022670"/>
    </source>
</evidence>
<comment type="subcellular location">
    <subcellularLocation>
        <location evidence="1">Endoplasmic reticulum membrane</location>
        <topology evidence="1">Multi-pass membrane protein</topology>
    </subcellularLocation>
</comment>
<dbReference type="GO" id="GO:0070461">
    <property type="term" value="C:SAGA-type complex"/>
    <property type="evidence" value="ECO:0007669"/>
    <property type="project" value="InterPro"/>
</dbReference>
<dbReference type="EC" id="3.4.26.1" evidence="11"/>
<evidence type="ECO:0000256" key="13">
    <source>
        <dbReference type="SAM" id="MobiDB-lite"/>
    </source>
</evidence>
<evidence type="ECO:0000256" key="2">
    <source>
        <dbReference type="ARBA" id="ARBA00006897"/>
    </source>
</evidence>
<organism evidence="16 17">
    <name type="scientific">Anopheles culicifacies</name>
    <dbReference type="NCBI Taxonomy" id="139723"/>
    <lineage>
        <taxon>Eukaryota</taxon>
        <taxon>Metazoa</taxon>
        <taxon>Ecdysozoa</taxon>
        <taxon>Arthropoda</taxon>
        <taxon>Hexapoda</taxon>
        <taxon>Insecta</taxon>
        <taxon>Pterygota</taxon>
        <taxon>Neoptera</taxon>
        <taxon>Endopterygota</taxon>
        <taxon>Diptera</taxon>
        <taxon>Nematocera</taxon>
        <taxon>Culicoidea</taxon>
        <taxon>Culicidae</taxon>
        <taxon>Anophelinae</taxon>
        <taxon>Anopheles</taxon>
        <taxon>culicifacies species complex</taxon>
    </lineage>
</organism>
<accession>A0A182MDD1</accession>
<dbReference type="GO" id="GO:0005789">
    <property type="term" value="C:endoplasmic reticulum membrane"/>
    <property type="evidence" value="ECO:0007669"/>
    <property type="project" value="UniProtKB-SubCell"/>
</dbReference>
<feature type="transmembrane region" description="Helical" evidence="14">
    <location>
        <begin position="130"/>
        <end position="151"/>
    </location>
</feature>
<feature type="transmembrane region" description="Helical" evidence="14">
    <location>
        <begin position="50"/>
        <end position="71"/>
    </location>
</feature>
<evidence type="ECO:0000313" key="17">
    <source>
        <dbReference type="Proteomes" id="UP000075883"/>
    </source>
</evidence>
<evidence type="ECO:0000256" key="12">
    <source>
        <dbReference type="ARBA" id="ARBA00049763"/>
    </source>
</evidence>
<evidence type="ECO:0000256" key="5">
    <source>
        <dbReference type="ARBA" id="ARBA00022801"/>
    </source>
</evidence>
<evidence type="ECO:0000256" key="1">
    <source>
        <dbReference type="ARBA" id="ARBA00004477"/>
    </source>
</evidence>
<dbReference type="EMBL" id="AXCM01000405">
    <property type="status" value="NOT_ANNOTATED_CDS"/>
    <property type="molecule type" value="Genomic_DNA"/>
</dbReference>
<evidence type="ECO:0000256" key="6">
    <source>
        <dbReference type="ARBA" id="ARBA00022824"/>
    </source>
</evidence>
<dbReference type="EnsemblMetazoa" id="ACUA015540-RA">
    <property type="protein sequence ID" value="ACUA015540-PA"/>
    <property type="gene ID" value="ACUA015540"/>
</dbReference>
<sequence>MYSMGITDAKVEQLVPILQRWDLFMKIWSAGMANEITTEQNPDGADAGSIYLPPLVSVGACFVISIIYVASLYVWNSKHDRDHPSTIKRRFFSVFVVMLVAPFFVLTLTCKDVSHRYTMWQIMGFRKEGLFTATFVPLLLTMVLFLGPLSVQLSNGIWRIYSEPMYWMNAVRNLVWLRNHFVAPLSEEFTFRACMLPLLLQTFRPSIAMLITPLLFGLAHLHHIKERLQNGRPLREVLIVSFFQFFYTTIFGIYSAYLFVRSGHFVAPFVVHAFCNHMGFPDVQEVQSQPHRKKYLFIGFYVLGLVGWIALLPTMSASGENNEVDNAKQALMVALGDKWTMYLANMKLWFRKKHSKEEFDLECRKLFSSNQLHLHNRFLLAILNKIDAVSVPQSAAAHFDGTQMVSPCGVYGTMGDGTNYSCLSSMQQHDGRASKKRKRSTKSSSDRSTFEPMLPYDYIPREPTIPDQEHTSSTQCGVAGASHTTMRYAAQELFLPDNGLVLGRLLVGAWEHGLASADDAAVELIVNSVQVLLKNILSAVIMNRKHYRVTANGTFYYDIGHGMNQTIVRNTVTKNKVDDEPMELDREILCYVKTPPTDSTFLASCEDLYPTVSRKINAFELYRALQDRNLISSHSVYSTNIERISSQLS</sequence>
<feature type="transmembrane region" description="Helical" evidence="14">
    <location>
        <begin position="236"/>
        <end position="259"/>
    </location>
</feature>
<dbReference type="GO" id="GO:0071586">
    <property type="term" value="P:CAAX-box protein processing"/>
    <property type="evidence" value="ECO:0007669"/>
    <property type="project" value="InterPro"/>
</dbReference>